<protein>
    <submittedName>
        <fullName evidence="2">Uncharacterized protein</fullName>
    </submittedName>
</protein>
<feature type="transmembrane region" description="Helical" evidence="1">
    <location>
        <begin position="84"/>
        <end position="102"/>
    </location>
</feature>
<dbReference type="OMA" id="ANMFIIE"/>
<dbReference type="Proteomes" id="UP000645676">
    <property type="component" value="Unassembled WGS sequence"/>
</dbReference>
<keyword evidence="1" id="KW-1133">Transmembrane helix</keyword>
<feature type="transmembrane region" description="Helical" evidence="1">
    <location>
        <begin position="156"/>
        <end position="176"/>
    </location>
</feature>
<feature type="transmembrane region" description="Helical" evidence="1">
    <location>
        <begin position="30"/>
        <end position="46"/>
    </location>
</feature>
<name>A0A832T2J2_9EURY</name>
<keyword evidence="1" id="KW-0812">Transmembrane</keyword>
<evidence type="ECO:0000313" key="3">
    <source>
        <dbReference type="Proteomes" id="UP000645676"/>
    </source>
</evidence>
<keyword evidence="1" id="KW-0472">Membrane</keyword>
<sequence length="180" mass="20813">MDLKSNIKLILATDLLAVLILSLFIKNFKMVLAFLLAVFVIWLFIDKNNINERLYENLLAMSVGFIEGILIFLGIIYNEVFLDITLGIFAILILIVMGILFPKYKLIFEVFDEFVEHLKQKSGFLTLISIFGMLLTIYVFLLILPSKEFCINAVDIIRTIMLVITANMFIIEFYTFKKFS</sequence>
<dbReference type="SMR" id="A0A832T2J2"/>
<gene>
    <name evidence="2" type="ORF">HA335_06085</name>
</gene>
<accession>A0A832T2J2</accession>
<proteinExistence type="predicted"/>
<dbReference type="AlphaFoldDB" id="A0A832T2J2"/>
<dbReference type="RefSeq" id="WP_010869768.1">
    <property type="nucleotide sequence ID" value="NC_000909.1"/>
</dbReference>
<organism evidence="2 3">
    <name type="scientific">Methanocaldococcus jannaschii</name>
    <dbReference type="NCBI Taxonomy" id="2190"/>
    <lineage>
        <taxon>Archaea</taxon>
        <taxon>Methanobacteriati</taxon>
        <taxon>Methanobacteriota</taxon>
        <taxon>Methanomada group</taxon>
        <taxon>Methanococci</taxon>
        <taxon>Methanococcales</taxon>
        <taxon>Methanocaldococcaceae</taxon>
        <taxon>Methanocaldococcus</taxon>
    </lineage>
</organism>
<feature type="transmembrane region" description="Helical" evidence="1">
    <location>
        <begin position="123"/>
        <end position="144"/>
    </location>
</feature>
<dbReference type="EMBL" id="DUJR01000033">
    <property type="protein sequence ID" value="HII60116.1"/>
    <property type="molecule type" value="Genomic_DNA"/>
</dbReference>
<comment type="caution">
    <text evidence="2">The sequence shown here is derived from an EMBL/GenBank/DDBJ whole genome shotgun (WGS) entry which is preliminary data.</text>
</comment>
<evidence type="ECO:0000256" key="1">
    <source>
        <dbReference type="SAM" id="Phobius"/>
    </source>
</evidence>
<evidence type="ECO:0000313" key="2">
    <source>
        <dbReference type="EMBL" id="HII60116.1"/>
    </source>
</evidence>
<feature type="transmembrane region" description="Helical" evidence="1">
    <location>
        <begin position="58"/>
        <end position="78"/>
    </location>
</feature>
<reference evidence="2" key="1">
    <citation type="journal article" date="2020" name="bioRxiv">
        <title>A rank-normalized archaeal taxonomy based on genome phylogeny resolves widespread incomplete and uneven classifications.</title>
        <authorList>
            <person name="Rinke C."/>
            <person name="Chuvochina M."/>
            <person name="Mussig A.J."/>
            <person name="Chaumeil P.-A."/>
            <person name="Waite D.W."/>
            <person name="Whitman W.B."/>
            <person name="Parks D.H."/>
            <person name="Hugenholtz P."/>
        </authorList>
    </citation>
    <scope>NUCLEOTIDE SEQUENCE</scope>
    <source>
        <strain evidence="2">UBA8849</strain>
    </source>
</reference>